<dbReference type="EMBL" id="JAHUTI010095802">
    <property type="protein sequence ID" value="MED6262894.1"/>
    <property type="molecule type" value="Genomic_DNA"/>
</dbReference>
<dbReference type="Proteomes" id="UP001345963">
    <property type="component" value="Unassembled WGS sequence"/>
</dbReference>
<feature type="compositionally biased region" description="Polar residues" evidence="1">
    <location>
        <begin position="1"/>
        <end position="11"/>
    </location>
</feature>
<accession>A0ABU7CJT6</accession>
<name>A0ABU7CJT6_9TELE</name>
<evidence type="ECO:0000313" key="3">
    <source>
        <dbReference type="Proteomes" id="UP001345963"/>
    </source>
</evidence>
<sequence length="96" mass="10742">MSEEPSCSNGEVRTEETPSTTRKEMDGTVLCSAWRSEPNVDKAAELYKFKGLSEHEKKNHSCLKWTGKILWKTRKDLYTCSTSLRTLSGAALSAVN</sequence>
<comment type="caution">
    <text evidence="2">The sequence shown here is derived from an EMBL/GenBank/DDBJ whole genome shotgun (WGS) entry which is preliminary data.</text>
</comment>
<organism evidence="2 3">
    <name type="scientific">Ataeniobius toweri</name>
    <dbReference type="NCBI Taxonomy" id="208326"/>
    <lineage>
        <taxon>Eukaryota</taxon>
        <taxon>Metazoa</taxon>
        <taxon>Chordata</taxon>
        <taxon>Craniata</taxon>
        <taxon>Vertebrata</taxon>
        <taxon>Euteleostomi</taxon>
        <taxon>Actinopterygii</taxon>
        <taxon>Neopterygii</taxon>
        <taxon>Teleostei</taxon>
        <taxon>Neoteleostei</taxon>
        <taxon>Acanthomorphata</taxon>
        <taxon>Ovalentaria</taxon>
        <taxon>Atherinomorphae</taxon>
        <taxon>Cyprinodontiformes</taxon>
        <taxon>Goodeidae</taxon>
        <taxon>Ataeniobius</taxon>
    </lineage>
</organism>
<reference evidence="2 3" key="1">
    <citation type="submission" date="2021-07" db="EMBL/GenBank/DDBJ databases">
        <authorList>
            <person name="Palmer J.M."/>
        </authorList>
    </citation>
    <scope>NUCLEOTIDE SEQUENCE [LARGE SCALE GENOMIC DNA]</scope>
    <source>
        <strain evidence="2 3">AT_MEX2019</strain>
        <tissue evidence="2">Muscle</tissue>
    </source>
</reference>
<protein>
    <submittedName>
        <fullName evidence="2">Uncharacterized protein</fullName>
    </submittedName>
</protein>
<evidence type="ECO:0000313" key="2">
    <source>
        <dbReference type="EMBL" id="MED6262894.1"/>
    </source>
</evidence>
<feature type="compositionally biased region" description="Basic and acidic residues" evidence="1">
    <location>
        <begin position="12"/>
        <end position="24"/>
    </location>
</feature>
<evidence type="ECO:0000256" key="1">
    <source>
        <dbReference type="SAM" id="MobiDB-lite"/>
    </source>
</evidence>
<proteinExistence type="predicted"/>
<gene>
    <name evidence="2" type="ORF">ATANTOWER_028773</name>
</gene>
<feature type="region of interest" description="Disordered" evidence="1">
    <location>
        <begin position="1"/>
        <end position="24"/>
    </location>
</feature>
<keyword evidence="3" id="KW-1185">Reference proteome</keyword>